<name>A0A4R0R4G7_9APHY</name>
<sequence>MKAAIPLHTLSPREIPEDVYQDILSHLDKPSIATCTLLCRHWNVAARQELFREIQLHCYKETKGLPAFLAFIASLQTQAATNNIKTLFVLGRPAHEGGKGVAKMTAHEIHRLLIHLPALQKLTLFRVLLRGTPEPPLPMASLLELRMVLSSFFVPRWLDIPEEMLRQSTENFSCGLIDLLNMFSHIGTLAVDSVYVQWDIESEIVSTIGHSPPSALMNALGRKLSSSLHPDKLVACTGQQQGWTSFCPCGDLEILELLSALNPFKEVHLEGPTTFTNPFLSNWGPDIQRLTVRIDDMFYKDGRLPVFDVGNCTKLASLRVTVPDLWSDNGALAVVNTFVHCPYTTSHLTLEFTPYPWMCWHFRSNAMDWNALDDGLCAREGLIGFNMIFPHDPFHPQPHYLDWIAKMPTRLPKLHA</sequence>
<evidence type="ECO:0000313" key="2">
    <source>
        <dbReference type="EMBL" id="TCD62191.1"/>
    </source>
</evidence>
<dbReference type="Pfam" id="PF12937">
    <property type="entry name" value="F-box-like"/>
    <property type="match status" value="1"/>
</dbReference>
<accession>A0A4R0R4G7</accession>
<organism evidence="2 3">
    <name type="scientific">Steccherinum ochraceum</name>
    <dbReference type="NCBI Taxonomy" id="92696"/>
    <lineage>
        <taxon>Eukaryota</taxon>
        <taxon>Fungi</taxon>
        <taxon>Dikarya</taxon>
        <taxon>Basidiomycota</taxon>
        <taxon>Agaricomycotina</taxon>
        <taxon>Agaricomycetes</taxon>
        <taxon>Polyporales</taxon>
        <taxon>Steccherinaceae</taxon>
        <taxon>Steccherinum</taxon>
    </lineage>
</organism>
<dbReference type="AlphaFoldDB" id="A0A4R0R4G7"/>
<dbReference type="Proteomes" id="UP000292702">
    <property type="component" value="Unassembled WGS sequence"/>
</dbReference>
<dbReference type="Gene3D" id="1.20.1280.50">
    <property type="match status" value="1"/>
</dbReference>
<evidence type="ECO:0000259" key="1">
    <source>
        <dbReference type="PROSITE" id="PS50181"/>
    </source>
</evidence>
<comment type="caution">
    <text evidence="2">The sequence shown here is derived from an EMBL/GenBank/DDBJ whole genome shotgun (WGS) entry which is preliminary data.</text>
</comment>
<reference evidence="2 3" key="1">
    <citation type="submission" date="2018-11" db="EMBL/GenBank/DDBJ databases">
        <title>Genome assembly of Steccherinum ochraceum LE-BIN_3174, the white-rot fungus of the Steccherinaceae family (The Residual Polyporoid clade, Polyporales, Basidiomycota).</title>
        <authorList>
            <person name="Fedorova T.V."/>
            <person name="Glazunova O.A."/>
            <person name="Landesman E.O."/>
            <person name="Moiseenko K.V."/>
            <person name="Psurtseva N.V."/>
            <person name="Savinova O.S."/>
            <person name="Shakhova N.V."/>
            <person name="Tyazhelova T.V."/>
            <person name="Vasina D.V."/>
        </authorList>
    </citation>
    <scope>NUCLEOTIDE SEQUENCE [LARGE SCALE GENOMIC DNA]</scope>
    <source>
        <strain evidence="2 3">LE-BIN_3174</strain>
    </source>
</reference>
<dbReference type="InterPro" id="IPR036047">
    <property type="entry name" value="F-box-like_dom_sf"/>
</dbReference>
<feature type="domain" description="F-box" evidence="1">
    <location>
        <begin position="9"/>
        <end position="54"/>
    </location>
</feature>
<gene>
    <name evidence="2" type="ORF">EIP91_007249</name>
</gene>
<protein>
    <recommendedName>
        <fullName evidence="1">F-box domain-containing protein</fullName>
    </recommendedName>
</protein>
<proteinExistence type="predicted"/>
<evidence type="ECO:0000313" key="3">
    <source>
        <dbReference type="Proteomes" id="UP000292702"/>
    </source>
</evidence>
<dbReference type="EMBL" id="RWJN01000394">
    <property type="protein sequence ID" value="TCD62191.1"/>
    <property type="molecule type" value="Genomic_DNA"/>
</dbReference>
<dbReference type="SMART" id="SM00256">
    <property type="entry name" value="FBOX"/>
    <property type="match status" value="1"/>
</dbReference>
<dbReference type="OrthoDB" id="2751374at2759"/>
<dbReference type="SUPFAM" id="SSF81383">
    <property type="entry name" value="F-box domain"/>
    <property type="match status" value="1"/>
</dbReference>
<keyword evidence="3" id="KW-1185">Reference proteome</keyword>
<dbReference type="PROSITE" id="PS50181">
    <property type="entry name" value="FBOX"/>
    <property type="match status" value="1"/>
</dbReference>
<dbReference type="InterPro" id="IPR001810">
    <property type="entry name" value="F-box_dom"/>
</dbReference>